<evidence type="ECO:0000256" key="9">
    <source>
        <dbReference type="ARBA" id="ARBA00023295"/>
    </source>
</evidence>
<dbReference type="PANTHER" id="PTHR35923">
    <property type="entry name" value="MAJOR EXTRACELLULAR ENDOGLUCANASE"/>
    <property type="match status" value="1"/>
</dbReference>
<evidence type="ECO:0000256" key="7">
    <source>
        <dbReference type="ARBA" id="ARBA00023001"/>
    </source>
</evidence>
<evidence type="ECO:0000256" key="6">
    <source>
        <dbReference type="ARBA" id="ARBA00022837"/>
    </source>
</evidence>
<dbReference type="InterPro" id="IPR018087">
    <property type="entry name" value="Glyco_hydro_5_CS"/>
</dbReference>
<dbReference type="EC" id="3.2.1.4" evidence="2"/>
<sequence>MATTDTALTEVTFAVNAWGNSAGGVAPRFTLRVDGKDIGQATVASADQSRFTFKAKVAAGEAHKVEVVYDNDGTVGGAGRDLFVRSIEVGGKTIASTSSLASYETEGQGTLPGREGLWWNGALSFDVPASDFPGSTAPPAPSAPANPPSGPVPGTDGLTVKVNATADLLNGEGAHFKVLLDGKTIGEATASTTAKAYSFTADGAAADPAKLQIQFDNDEVGNGTDRNLYVRSVEVDGKVITPTAGTASYDRYELDGKDMADATGAMYWNGTLAFDLNGKGGTPDTPPTPANPPAPSAPSTGANPTVTIADAAIAEPASRTVAGGIADGPLSTRGNQIIDSSGKAVKLTGVNWFGGEGYAFVPNGLWADSYQGHMDKMKDLGFNLIRLPYSDAMLDNGRSPNGGIDYSLNPDLRGLTSLQVFDKIIEYADKIGMKIMLDHHRSGDGASANENGLWYTDQYPESVMIKNWQMLAERYADNPSVVAADLHNEPHGAATWGDGNRATDWAAAAERIGNAIQKVNPDLLLMVEGIEIYQNNWDWWGGNLMGAKDEGIDFNVDNKLVYAPHSYGPGLYQMSWFNTGDFPNNLPAKLTESFGHLFKDNIAPILIGEFGGRFDDAQERAWINKFVQYVNGDLDGNGSKDIPAGDQGMSWTYWSWNPNSGDTGGILNDDWTSVDYTKFNAIKPALFSGSGSTTVPGQAEMAFTVTLSKAAAQTVTLDYTTTDGTAKAGQDYVAAKGTLSFAPGETTKQVKVTVLGDSDSSEQETFGLKLSNPEHATIGIGVAAGNIVEGSVDLLNHVLSQIAGGSGGGSGLADALLTTADDVSNALLVDGLDNDLLQHAA</sequence>
<evidence type="ECO:0000259" key="12">
    <source>
        <dbReference type="SMART" id="SM00237"/>
    </source>
</evidence>
<dbReference type="Gene3D" id="2.60.60.40">
    <property type="match status" value="2"/>
</dbReference>
<dbReference type="Gene3D" id="3.20.20.80">
    <property type="entry name" value="Glycosidases"/>
    <property type="match status" value="1"/>
</dbReference>
<evidence type="ECO:0000256" key="5">
    <source>
        <dbReference type="ARBA" id="ARBA00022801"/>
    </source>
</evidence>
<dbReference type="Proteomes" id="UP000584642">
    <property type="component" value="Unassembled WGS sequence"/>
</dbReference>
<reference evidence="13 14" key="1">
    <citation type="submission" date="2020-05" db="EMBL/GenBank/DDBJ databases">
        <title>Azospirillum oleiclasticum sp. nov, a nitrogen-fixing and heavy crude oil-emulsifying bacterium isolated from the crude oil of Yumen Oilfield.</title>
        <authorList>
            <person name="Wu D."/>
            <person name="Cai M."/>
            <person name="Zhang X."/>
        </authorList>
    </citation>
    <scope>NUCLEOTIDE SEQUENCE [LARGE SCALE GENOMIC DNA]</scope>
    <source>
        <strain evidence="13 14">ROY-1-1-2</strain>
    </source>
</reference>
<dbReference type="Pfam" id="PF03160">
    <property type="entry name" value="Calx-beta"/>
    <property type="match status" value="1"/>
</dbReference>
<feature type="compositionally biased region" description="Pro residues" evidence="11">
    <location>
        <begin position="284"/>
        <end position="296"/>
    </location>
</feature>
<dbReference type="PANTHER" id="PTHR35923:SF2">
    <property type="entry name" value="ENDOGLUCANASE"/>
    <property type="match status" value="1"/>
</dbReference>
<dbReference type="Pfam" id="PF00150">
    <property type="entry name" value="Cellulase"/>
    <property type="match status" value="1"/>
</dbReference>
<feature type="region of interest" description="Disordered" evidence="11">
    <location>
        <begin position="129"/>
        <end position="158"/>
    </location>
</feature>
<proteinExistence type="predicted"/>
<dbReference type="PROSITE" id="PS00659">
    <property type="entry name" value="GLYCOSYL_HYDROL_F5"/>
    <property type="match status" value="1"/>
</dbReference>
<dbReference type="SUPFAM" id="SSF141072">
    <property type="entry name" value="CalX-like"/>
    <property type="match status" value="1"/>
</dbReference>
<dbReference type="InterPro" id="IPR003644">
    <property type="entry name" value="Calx_beta"/>
</dbReference>
<evidence type="ECO:0000256" key="3">
    <source>
        <dbReference type="ARBA" id="ARBA00022729"/>
    </source>
</evidence>
<evidence type="ECO:0000313" key="14">
    <source>
        <dbReference type="Proteomes" id="UP000584642"/>
    </source>
</evidence>
<keyword evidence="8" id="KW-0119">Carbohydrate metabolism</keyword>
<feature type="compositionally biased region" description="Pro residues" evidence="11">
    <location>
        <begin position="136"/>
        <end position="151"/>
    </location>
</feature>
<evidence type="ECO:0000313" key="13">
    <source>
        <dbReference type="EMBL" id="NYZ22416.1"/>
    </source>
</evidence>
<dbReference type="EMBL" id="JABFDB010000018">
    <property type="protein sequence ID" value="NYZ22416.1"/>
    <property type="molecule type" value="Genomic_DNA"/>
</dbReference>
<comment type="caution">
    <text evidence="13">The sequence shown here is derived from an EMBL/GenBank/DDBJ whole genome shotgun (WGS) entry which is preliminary data.</text>
</comment>
<dbReference type="RefSeq" id="WP_180284196.1">
    <property type="nucleotide sequence ID" value="NZ_JABFDB010000018.1"/>
</dbReference>
<keyword evidence="10" id="KW-0624">Polysaccharide degradation</keyword>
<keyword evidence="9" id="KW-0326">Glycosidase</keyword>
<evidence type="ECO:0000256" key="11">
    <source>
        <dbReference type="SAM" id="MobiDB-lite"/>
    </source>
</evidence>
<accession>A0ABX2TGJ4</accession>
<keyword evidence="5" id="KW-0378">Hydrolase</keyword>
<feature type="region of interest" description="Disordered" evidence="11">
    <location>
        <begin position="277"/>
        <end position="304"/>
    </location>
</feature>
<keyword evidence="4" id="KW-0677">Repeat</keyword>
<dbReference type="InterPro" id="IPR001547">
    <property type="entry name" value="Glyco_hydro_5"/>
</dbReference>
<gene>
    <name evidence="13" type="ORF">HND93_22130</name>
</gene>
<evidence type="ECO:0000256" key="10">
    <source>
        <dbReference type="ARBA" id="ARBA00023326"/>
    </source>
</evidence>
<dbReference type="InterPro" id="IPR031768">
    <property type="entry name" value="CBM60_xylan-bd"/>
</dbReference>
<dbReference type="Pfam" id="PF16841">
    <property type="entry name" value="CBM60"/>
    <property type="match status" value="2"/>
</dbReference>
<dbReference type="InterPro" id="IPR038081">
    <property type="entry name" value="CalX-like_sf"/>
</dbReference>
<comment type="catalytic activity">
    <reaction evidence="1">
        <text>Endohydrolysis of (1-&gt;4)-beta-D-glucosidic linkages in cellulose, lichenin and cereal beta-D-glucans.</text>
        <dbReference type="EC" id="3.2.1.4"/>
    </reaction>
</comment>
<evidence type="ECO:0000256" key="2">
    <source>
        <dbReference type="ARBA" id="ARBA00012601"/>
    </source>
</evidence>
<keyword evidence="7" id="KW-0136">Cellulose degradation</keyword>
<evidence type="ECO:0000256" key="1">
    <source>
        <dbReference type="ARBA" id="ARBA00000966"/>
    </source>
</evidence>
<keyword evidence="3" id="KW-0732">Signal</keyword>
<feature type="domain" description="Calx-beta" evidence="12">
    <location>
        <begin position="674"/>
        <end position="771"/>
    </location>
</feature>
<keyword evidence="6" id="KW-0106">Calcium</keyword>
<dbReference type="SMART" id="SM00237">
    <property type="entry name" value="Calx_beta"/>
    <property type="match status" value="1"/>
</dbReference>
<evidence type="ECO:0000256" key="8">
    <source>
        <dbReference type="ARBA" id="ARBA00023277"/>
    </source>
</evidence>
<keyword evidence="14" id="KW-1185">Reference proteome</keyword>
<name>A0ABX2TGJ4_9PROT</name>
<organism evidence="13 14">
    <name type="scientific">Azospirillum oleiclasticum</name>
    <dbReference type="NCBI Taxonomy" id="2735135"/>
    <lineage>
        <taxon>Bacteria</taxon>
        <taxon>Pseudomonadati</taxon>
        <taxon>Pseudomonadota</taxon>
        <taxon>Alphaproteobacteria</taxon>
        <taxon>Rhodospirillales</taxon>
        <taxon>Azospirillaceae</taxon>
        <taxon>Azospirillum</taxon>
    </lineage>
</organism>
<protein>
    <recommendedName>
        <fullName evidence="2">cellulase</fullName>
        <ecNumber evidence="2">3.2.1.4</ecNumber>
    </recommendedName>
</protein>
<evidence type="ECO:0000256" key="4">
    <source>
        <dbReference type="ARBA" id="ARBA00022737"/>
    </source>
</evidence>
<dbReference type="SUPFAM" id="SSF51445">
    <property type="entry name" value="(Trans)glycosidases"/>
    <property type="match status" value="1"/>
</dbReference>
<dbReference type="InterPro" id="IPR017853">
    <property type="entry name" value="GH"/>
</dbReference>
<dbReference type="Gene3D" id="2.60.40.2030">
    <property type="match status" value="1"/>
</dbReference>